<evidence type="ECO:0000256" key="9">
    <source>
        <dbReference type="SAM" id="MobiDB-lite"/>
    </source>
</evidence>
<dbReference type="GO" id="GO:0008270">
    <property type="term" value="F:zinc ion binding"/>
    <property type="evidence" value="ECO:0007669"/>
    <property type="project" value="UniProtKB-KW"/>
</dbReference>
<dbReference type="InterPro" id="IPR052253">
    <property type="entry name" value="CR1/CR2-DNA-binding_regulator"/>
</dbReference>
<dbReference type="EMBL" id="BMAO01033932">
    <property type="protein sequence ID" value="GFQ92856.1"/>
    <property type="molecule type" value="Genomic_DNA"/>
</dbReference>
<evidence type="ECO:0000256" key="2">
    <source>
        <dbReference type="ARBA" id="ARBA00022723"/>
    </source>
</evidence>
<evidence type="ECO:0000313" key="11">
    <source>
        <dbReference type="EMBL" id="GFQ92856.1"/>
    </source>
</evidence>
<accession>A0A8X6L2A0</accession>
<dbReference type="AlphaFoldDB" id="A0A8X6L2A0"/>
<feature type="region of interest" description="Disordered" evidence="9">
    <location>
        <begin position="140"/>
        <end position="173"/>
    </location>
</feature>
<dbReference type="PANTHER" id="PTHR13006">
    <property type="entry name" value="PAPILLOMAVIRUS REGULATORY FACTOR PRF-1"/>
    <property type="match status" value="1"/>
</dbReference>
<evidence type="ECO:0000256" key="4">
    <source>
        <dbReference type="ARBA" id="ARBA00022833"/>
    </source>
</evidence>
<sequence>MSTGKRLAKRSILGTRVCAPNAQGVFVPGVIQATRTDDHRSVYTVSLDDKTVAEYGQAELVGPGFKSVMDVILQRGQRVFVTHNGREVKGIVCDHRPDTDEIELSLPSAGLILKKRLEEIRLIESRKSARLLDLDTDYSRLADGQPEPRRRASSLSIDVPYGQSGRKRRSSADDGVMDDCMAAMVLMSLSCSPKSPCLPITGWSPPAIASSSGASSYCSGGGGSTRATPSPPMMDSGQTDEGIDSDASSSFTAEDSFPAPKRKSPCRTKVVFQCTWPGCGEQYYACEQVERHVRTQHLKRAGDALDSEGSDHEEEFYYTEMEVESTPSPFMHGSIYSSSEPTKSHWDMVRPAHEDPEYRKQTQQMNGPNFTQASPISIPQLQKSAAWNLHGYAASAPSNMGSPQKCMRLSIKSTSSPNKTSSPLHRRTRSESRKCRKVYGMENRDMWCTQCKWKKACTRFVD</sequence>
<dbReference type="InterPro" id="IPR013087">
    <property type="entry name" value="Znf_C2H2_type"/>
</dbReference>
<dbReference type="Proteomes" id="UP000887116">
    <property type="component" value="Unassembled WGS sequence"/>
</dbReference>
<comment type="subcellular location">
    <subcellularLocation>
        <location evidence="1">Nucleus</location>
    </subcellularLocation>
</comment>
<keyword evidence="8" id="KW-0539">Nucleus</keyword>
<dbReference type="PANTHER" id="PTHR13006:SF9">
    <property type="entry name" value="GLUCOSE TRANSPORTER 4 ENHANCER FACTOR, ISOFORM G"/>
    <property type="match status" value="1"/>
</dbReference>
<evidence type="ECO:0000313" key="12">
    <source>
        <dbReference type="Proteomes" id="UP000887116"/>
    </source>
</evidence>
<dbReference type="SMART" id="SM01366">
    <property type="entry name" value="c-clamp"/>
    <property type="match status" value="1"/>
</dbReference>
<dbReference type="GO" id="GO:0000978">
    <property type="term" value="F:RNA polymerase II cis-regulatory region sequence-specific DNA binding"/>
    <property type="evidence" value="ECO:0007669"/>
    <property type="project" value="TreeGrafter"/>
</dbReference>
<dbReference type="InterPro" id="IPR031940">
    <property type="entry name" value="DUF4772"/>
</dbReference>
<evidence type="ECO:0000256" key="1">
    <source>
        <dbReference type="ARBA" id="ARBA00004123"/>
    </source>
</evidence>
<evidence type="ECO:0000259" key="10">
    <source>
        <dbReference type="PROSITE" id="PS00028"/>
    </source>
</evidence>
<feature type="region of interest" description="Disordered" evidence="9">
    <location>
        <begin position="214"/>
        <end position="259"/>
    </location>
</feature>
<dbReference type="GO" id="GO:0006357">
    <property type="term" value="P:regulation of transcription by RNA polymerase II"/>
    <property type="evidence" value="ECO:0007669"/>
    <property type="project" value="TreeGrafter"/>
</dbReference>
<evidence type="ECO:0000256" key="5">
    <source>
        <dbReference type="ARBA" id="ARBA00023015"/>
    </source>
</evidence>
<organism evidence="11 12">
    <name type="scientific">Trichonephila clavata</name>
    <name type="common">Joro spider</name>
    <name type="synonym">Nephila clavata</name>
    <dbReference type="NCBI Taxonomy" id="2740835"/>
    <lineage>
        <taxon>Eukaryota</taxon>
        <taxon>Metazoa</taxon>
        <taxon>Ecdysozoa</taxon>
        <taxon>Arthropoda</taxon>
        <taxon>Chelicerata</taxon>
        <taxon>Arachnida</taxon>
        <taxon>Araneae</taxon>
        <taxon>Araneomorphae</taxon>
        <taxon>Entelegynae</taxon>
        <taxon>Araneoidea</taxon>
        <taxon>Nephilidae</taxon>
        <taxon>Trichonephila</taxon>
    </lineage>
</organism>
<gene>
    <name evidence="11" type="primary">znf395</name>
    <name evidence="11" type="ORF">TNCT_553301</name>
</gene>
<keyword evidence="6" id="KW-0238">DNA-binding</keyword>
<keyword evidence="3" id="KW-0863">Zinc-finger</keyword>
<keyword evidence="5" id="KW-0805">Transcription regulation</keyword>
<keyword evidence="2" id="KW-0479">Metal-binding</keyword>
<reference evidence="11" key="1">
    <citation type="submission" date="2020-07" db="EMBL/GenBank/DDBJ databases">
        <title>Multicomponent nature underlies the extraordinary mechanical properties of spider dragline silk.</title>
        <authorList>
            <person name="Kono N."/>
            <person name="Nakamura H."/>
            <person name="Mori M."/>
            <person name="Yoshida Y."/>
            <person name="Ohtoshi R."/>
            <person name="Malay A.D."/>
            <person name="Moran D.A.P."/>
            <person name="Tomita M."/>
            <person name="Numata K."/>
            <person name="Arakawa K."/>
        </authorList>
    </citation>
    <scope>NUCLEOTIDE SEQUENCE</scope>
</reference>
<feature type="compositionally biased region" description="Basic and acidic residues" evidence="9">
    <location>
        <begin position="140"/>
        <end position="150"/>
    </location>
</feature>
<evidence type="ECO:0000256" key="8">
    <source>
        <dbReference type="ARBA" id="ARBA00023242"/>
    </source>
</evidence>
<proteinExistence type="predicted"/>
<name>A0A8X6L2A0_TRICU</name>
<dbReference type="OrthoDB" id="5950721at2759"/>
<dbReference type="GO" id="GO:0003700">
    <property type="term" value="F:DNA-binding transcription factor activity"/>
    <property type="evidence" value="ECO:0007669"/>
    <property type="project" value="TreeGrafter"/>
</dbReference>
<keyword evidence="12" id="KW-1185">Reference proteome</keyword>
<keyword evidence="4" id="KW-0862">Zinc</keyword>
<comment type="caution">
    <text evidence="11">The sequence shown here is derived from an EMBL/GenBank/DDBJ whole genome shotgun (WGS) entry which is preliminary data.</text>
</comment>
<dbReference type="Pfam" id="PF15997">
    <property type="entry name" value="DUF4772"/>
    <property type="match status" value="1"/>
</dbReference>
<evidence type="ECO:0000256" key="3">
    <source>
        <dbReference type="ARBA" id="ARBA00022771"/>
    </source>
</evidence>
<feature type="compositionally biased region" description="Low complexity" evidence="9">
    <location>
        <begin position="412"/>
        <end position="423"/>
    </location>
</feature>
<feature type="domain" description="C2H2-type" evidence="10">
    <location>
        <begin position="274"/>
        <end position="297"/>
    </location>
</feature>
<dbReference type="PROSITE" id="PS00028">
    <property type="entry name" value="ZINC_FINGER_C2H2_1"/>
    <property type="match status" value="1"/>
</dbReference>
<evidence type="ECO:0000256" key="7">
    <source>
        <dbReference type="ARBA" id="ARBA00023163"/>
    </source>
</evidence>
<keyword evidence="7" id="KW-0804">Transcription</keyword>
<evidence type="ECO:0000256" key="6">
    <source>
        <dbReference type="ARBA" id="ARBA00023125"/>
    </source>
</evidence>
<protein>
    <submittedName>
        <fullName evidence="11">Zinc finger protein 395</fullName>
    </submittedName>
</protein>
<dbReference type="GO" id="GO:0005634">
    <property type="term" value="C:nucleus"/>
    <property type="evidence" value="ECO:0007669"/>
    <property type="project" value="UniProtKB-SubCell"/>
</dbReference>
<feature type="region of interest" description="Disordered" evidence="9">
    <location>
        <begin position="412"/>
        <end position="431"/>
    </location>
</feature>